<dbReference type="EMBL" id="VJMH01005384">
    <property type="protein sequence ID" value="KAF0696583.1"/>
    <property type="molecule type" value="Genomic_DNA"/>
</dbReference>
<sequence length="185" mass="20875">MNSAWNIPSIVNEMSCFDWLLVCAWLVFVIVKVLAIARVGSMSRIMPGTASTSSPVVDTIFVFEGRTTKDAVHGLHSAYPKHQHHGGLVHASPTWLWELGYVFVNNDRLFQLDDLPKLALNCILQDELFYVYGYTVDGNLLRQELAHVLVEDLRLVDLCRLSLLPLRQETTQGTPRYDLYGKVGT</sequence>
<feature type="transmembrane region" description="Helical" evidence="1">
    <location>
        <begin position="19"/>
        <end position="37"/>
    </location>
</feature>
<protein>
    <submittedName>
        <fullName evidence="3">Aste57867_12652 protein</fullName>
    </submittedName>
</protein>
<evidence type="ECO:0000313" key="4">
    <source>
        <dbReference type="Proteomes" id="UP000332933"/>
    </source>
</evidence>
<dbReference type="AlphaFoldDB" id="A0A485KWK1"/>
<proteinExistence type="predicted"/>
<name>A0A485KWK1_9STRA</name>
<dbReference type="Proteomes" id="UP000332933">
    <property type="component" value="Unassembled WGS sequence"/>
</dbReference>
<evidence type="ECO:0000313" key="3">
    <source>
        <dbReference type="EMBL" id="VFT89502.1"/>
    </source>
</evidence>
<gene>
    <name evidence="3" type="primary">Aste57867_12652</name>
    <name evidence="2" type="ORF">As57867_012606</name>
    <name evidence="3" type="ORF">ASTE57867_12652</name>
</gene>
<dbReference type="EMBL" id="CAADRA010005405">
    <property type="protein sequence ID" value="VFT89502.1"/>
    <property type="molecule type" value="Genomic_DNA"/>
</dbReference>
<organism evidence="3 4">
    <name type="scientific">Aphanomyces stellatus</name>
    <dbReference type="NCBI Taxonomy" id="120398"/>
    <lineage>
        <taxon>Eukaryota</taxon>
        <taxon>Sar</taxon>
        <taxon>Stramenopiles</taxon>
        <taxon>Oomycota</taxon>
        <taxon>Saprolegniomycetes</taxon>
        <taxon>Saprolegniales</taxon>
        <taxon>Verrucalvaceae</taxon>
        <taxon>Aphanomyces</taxon>
    </lineage>
</organism>
<reference evidence="2" key="2">
    <citation type="submission" date="2019-06" db="EMBL/GenBank/DDBJ databases">
        <title>Genomics analysis of Aphanomyces spp. identifies a new class of oomycete effector associated with host adaptation.</title>
        <authorList>
            <person name="Gaulin E."/>
        </authorList>
    </citation>
    <scope>NUCLEOTIDE SEQUENCE</scope>
    <source>
        <strain evidence="2">CBS 578.67</strain>
    </source>
</reference>
<accession>A0A485KWK1</accession>
<keyword evidence="4" id="KW-1185">Reference proteome</keyword>
<keyword evidence="1" id="KW-1133">Transmembrane helix</keyword>
<evidence type="ECO:0000256" key="1">
    <source>
        <dbReference type="SAM" id="Phobius"/>
    </source>
</evidence>
<evidence type="ECO:0000313" key="2">
    <source>
        <dbReference type="EMBL" id="KAF0696583.1"/>
    </source>
</evidence>
<reference evidence="3 4" key="1">
    <citation type="submission" date="2019-03" db="EMBL/GenBank/DDBJ databases">
        <authorList>
            <person name="Gaulin E."/>
            <person name="Dumas B."/>
        </authorList>
    </citation>
    <scope>NUCLEOTIDE SEQUENCE [LARGE SCALE GENOMIC DNA]</scope>
    <source>
        <strain evidence="3">CBS 568.67</strain>
    </source>
</reference>
<keyword evidence="1" id="KW-0472">Membrane</keyword>
<keyword evidence="1" id="KW-0812">Transmembrane</keyword>